<comment type="similarity">
    <text evidence="2">Belongs to the LarC family.</text>
</comment>
<gene>
    <name evidence="2 3" type="primary">larC</name>
    <name evidence="3" type="ORF">HGA15_19960</name>
</gene>
<protein>
    <recommendedName>
        <fullName evidence="2">Pyridinium-3,5-bisthiocarboxylic acid mononucleotide nickel insertion protein</fullName>
        <shortName evidence="2">P2TMN nickel insertion protein</shortName>
        <ecNumber evidence="2">4.99.1.12</ecNumber>
    </recommendedName>
    <alternativeName>
        <fullName evidence="2">Nickel-pincer cofactor biosynthesis protein LarC</fullName>
    </alternativeName>
</protein>
<dbReference type="Proteomes" id="UP000570678">
    <property type="component" value="Unassembled WGS sequence"/>
</dbReference>
<name>A0A846YLA5_9NOCA</name>
<evidence type="ECO:0000256" key="2">
    <source>
        <dbReference type="HAMAP-Rule" id="MF_01074"/>
    </source>
</evidence>
<keyword evidence="2" id="KW-0456">Lyase</keyword>
<dbReference type="HAMAP" id="MF_01074">
    <property type="entry name" value="LarC"/>
    <property type="match status" value="1"/>
</dbReference>
<keyword evidence="4" id="KW-1185">Reference proteome</keyword>
<dbReference type="InterPro" id="IPR002822">
    <property type="entry name" value="Ni_insertion"/>
</dbReference>
<dbReference type="AlphaFoldDB" id="A0A846YLA5"/>
<dbReference type="GO" id="GO:0016829">
    <property type="term" value="F:lyase activity"/>
    <property type="evidence" value="ECO:0007669"/>
    <property type="project" value="UniProtKB-UniRule"/>
</dbReference>
<dbReference type="GO" id="GO:0016151">
    <property type="term" value="F:nickel cation binding"/>
    <property type="evidence" value="ECO:0007669"/>
    <property type="project" value="UniProtKB-UniRule"/>
</dbReference>
<accession>A0A846YLA5</accession>
<keyword evidence="1 2" id="KW-0533">Nickel</keyword>
<sequence length="410" mass="42593">MKPAWLDVSAGVAGDMLLGALVDAGVPPQVVQAAIDAVVPGSVRIECSEVVRCGMRACKVDPVVRVDDPPHRHWSDIRALLTTAALPEAVRTDTLRVFGRLAEAEAGIHGVPVDRVHFHEVGALDSIADIVGACAALHYLGIERVTAGPLSLGSGSVVAAHGTIPVPVPAVLAMSSGRRVRAGGDGELATPTGVAWVTALADESAALPSMRLERVGIGAGTKDFPDRPNVVRVLVGASEATGAIGSDGTGAAAENVVLEANVDDLDPRVWPAVLQRLLSSGADDAWLTPILMKKGRPAHTVHALVAVQHVEQVSAVLLTETSTIGLRRLVVGKTALARAWRPVEITGGRVRIKVALDLDRIIQATPEFDDVAELARATGRPVRVVLDEAVAAAVSKGLATGQRLPDESVP</sequence>
<dbReference type="RefSeq" id="WP_062979495.1">
    <property type="nucleotide sequence ID" value="NZ_JAAXOT010000010.1"/>
</dbReference>
<dbReference type="Gene3D" id="3.10.20.300">
    <property type="entry name" value="mk0293 like domain"/>
    <property type="match status" value="1"/>
</dbReference>
<dbReference type="Pfam" id="PF01969">
    <property type="entry name" value="Ni_insertion"/>
    <property type="match status" value="1"/>
</dbReference>
<dbReference type="NCBIfam" id="TIGR00299">
    <property type="entry name" value="nickel pincer cofactor biosynthesis protein LarC"/>
    <property type="match status" value="1"/>
</dbReference>
<comment type="catalytic activity">
    <reaction evidence="2">
        <text>Ni(II)-pyridinium-3,5-bisthiocarboxylate mononucleotide = pyridinium-3,5-bisthiocarboxylate mononucleotide + Ni(2+)</text>
        <dbReference type="Rhea" id="RHEA:54784"/>
        <dbReference type="ChEBI" id="CHEBI:49786"/>
        <dbReference type="ChEBI" id="CHEBI:137372"/>
        <dbReference type="ChEBI" id="CHEBI:137373"/>
        <dbReference type="EC" id="4.99.1.12"/>
    </reaction>
</comment>
<dbReference type="Gene3D" id="3.30.70.1380">
    <property type="entry name" value="Transcriptional regulatory protein pf0864 domain like"/>
    <property type="match status" value="1"/>
</dbReference>
<proteinExistence type="inferred from homology"/>
<dbReference type="EMBL" id="JAAXOT010000010">
    <property type="protein sequence ID" value="NKY58374.1"/>
    <property type="molecule type" value="Genomic_DNA"/>
</dbReference>
<evidence type="ECO:0000313" key="3">
    <source>
        <dbReference type="EMBL" id="NKY58374.1"/>
    </source>
</evidence>
<dbReference type="GO" id="GO:0051604">
    <property type="term" value="P:protein maturation"/>
    <property type="evidence" value="ECO:0007669"/>
    <property type="project" value="UniProtKB-UniRule"/>
</dbReference>
<comment type="function">
    <text evidence="2">Involved in the biosynthesis of a nickel-pincer cofactor ((SCS)Ni(II) pincer complex). Binds Ni(2+), and functions in nickel delivery to pyridinium-3,5-bisthiocarboxylic acid mononucleotide (P2TMN), to form the mature cofactor. Is thus probably required for the activation of nickel-pincer cofactor-dependent enzymes.</text>
</comment>
<evidence type="ECO:0000313" key="4">
    <source>
        <dbReference type="Proteomes" id="UP000570678"/>
    </source>
</evidence>
<dbReference type="PANTHER" id="PTHR36566:SF1">
    <property type="entry name" value="PYRIDINIUM-3,5-BISTHIOCARBOXYLIC ACID MONONUCLEOTIDE NICKEL INSERTION PROTEIN"/>
    <property type="match status" value="1"/>
</dbReference>
<dbReference type="PANTHER" id="PTHR36566">
    <property type="entry name" value="NICKEL INSERTION PROTEIN-RELATED"/>
    <property type="match status" value="1"/>
</dbReference>
<comment type="caution">
    <text evidence="3">The sequence shown here is derived from an EMBL/GenBank/DDBJ whole genome shotgun (WGS) entry which is preliminary data.</text>
</comment>
<evidence type="ECO:0000256" key="1">
    <source>
        <dbReference type="ARBA" id="ARBA00022596"/>
    </source>
</evidence>
<dbReference type="EC" id="4.99.1.12" evidence="2"/>
<reference evidence="3 4" key="1">
    <citation type="submission" date="2020-04" db="EMBL/GenBank/DDBJ databases">
        <title>MicrobeNet Type strains.</title>
        <authorList>
            <person name="Nicholson A.C."/>
        </authorList>
    </citation>
    <scope>NUCLEOTIDE SEQUENCE [LARGE SCALE GENOMIC DNA]</scope>
    <source>
        <strain evidence="3 4">JCM 3332</strain>
    </source>
</reference>
<organism evidence="3 4">
    <name type="scientific">Nocardia flavorosea</name>
    <dbReference type="NCBI Taxonomy" id="53429"/>
    <lineage>
        <taxon>Bacteria</taxon>
        <taxon>Bacillati</taxon>
        <taxon>Actinomycetota</taxon>
        <taxon>Actinomycetes</taxon>
        <taxon>Mycobacteriales</taxon>
        <taxon>Nocardiaceae</taxon>
        <taxon>Nocardia</taxon>
    </lineage>
</organism>